<feature type="compositionally biased region" description="Low complexity" evidence="1">
    <location>
        <begin position="143"/>
        <end position="172"/>
    </location>
</feature>
<keyword evidence="4" id="KW-1185">Reference proteome</keyword>
<proteinExistence type="predicted"/>
<dbReference type="STRING" id="159449.B4N89_17215"/>
<accession>A0A1T3P007</accession>
<evidence type="ECO:0000256" key="1">
    <source>
        <dbReference type="SAM" id="MobiDB-lite"/>
    </source>
</evidence>
<feature type="region of interest" description="Disordered" evidence="1">
    <location>
        <begin position="113"/>
        <end position="201"/>
    </location>
</feature>
<evidence type="ECO:0000256" key="2">
    <source>
        <dbReference type="SAM" id="Phobius"/>
    </source>
</evidence>
<gene>
    <name evidence="3" type="ORF">B4N89_17215</name>
</gene>
<dbReference type="EMBL" id="MWQN01000001">
    <property type="protein sequence ID" value="OPC82446.1"/>
    <property type="molecule type" value="Genomic_DNA"/>
</dbReference>
<reference evidence="3 4" key="1">
    <citation type="submission" date="2017-03" db="EMBL/GenBank/DDBJ databases">
        <title>Draft genome sequence of Streptomyces scabrisporus NF3, endophyte isolated from Amphipterygium adstringens.</title>
        <authorList>
            <person name="Vazquez M."/>
            <person name="Ceapa C.D."/>
            <person name="Rodriguez Luna D."/>
            <person name="Sanchez Esquivel S."/>
        </authorList>
    </citation>
    <scope>NUCLEOTIDE SEQUENCE [LARGE SCALE GENOMIC DNA]</scope>
    <source>
        <strain evidence="3 4">NF3</strain>
    </source>
</reference>
<organism evidence="3 4">
    <name type="scientific">Embleya scabrispora</name>
    <dbReference type="NCBI Taxonomy" id="159449"/>
    <lineage>
        <taxon>Bacteria</taxon>
        <taxon>Bacillati</taxon>
        <taxon>Actinomycetota</taxon>
        <taxon>Actinomycetes</taxon>
        <taxon>Kitasatosporales</taxon>
        <taxon>Streptomycetaceae</taxon>
        <taxon>Embleya</taxon>
    </lineage>
</organism>
<dbReference type="RefSeq" id="WP_078976711.1">
    <property type="nucleotide sequence ID" value="NZ_MWQN01000001.1"/>
</dbReference>
<evidence type="ECO:0000313" key="4">
    <source>
        <dbReference type="Proteomes" id="UP000190037"/>
    </source>
</evidence>
<comment type="caution">
    <text evidence="3">The sequence shown here is derived from an EMBL/GenBank/DDBJ whole genome shotgun (WGS) entry which is preliminary data.</text>
</comment>
<dbReference type="AlphaFoldDB" id="A0A1T3P007"/>
<keyword evidence="2" id="KW-0472">Membrane</keyword>
<dbReference type="Proteomes" id="UP000190037">
    <property type="component" value="Unassembled WGS sequence"/>
</dbReference>
<keyword evidence="2" id="KW-1133">Transmembrane helix</keyword>
<name>A0A1T3P007_9ACTN</name>
<protein>
    <recommendedName>
        <fullName evidence="5">DUF2157 domain-containing protein</fullName>
    </recommendedName>
</protein>
<evidence type="ECO:0008006" key="5">
    <source>
        <dbReference type="Google" id="ProtNLM"/>
    </source>
</evidence>
<keyword evidence="2" id="KW-0812">Transmembrane</keyword>
<feature type="compositionally biased region" description="Pro residues" evidence="1">
    <location>
        <begin position="122"/>
        <end position="142"/>
    </location>
</feature>
<feature type="transmembrane region" description="Helical" evidence="2">
    <location>
        <begin position="286"/>
        <end position="307"/>
    </location>
</feature>
<feature type="transmembrane region" description="Helical" evidence="2">
    <location>
        <begin position="248"/>
        <end position="274"/>
    </location>
</feature>
<feature type="transmembrane region" description="Helical" evidence="2">
    <location>
        <begin position="327"/>
        <end position="345"/>
    </location>
</feature>
<sequence length="354" mass="37532">MNFESDHLVLQYLGEVGDAAQRRLRPADRARLVERLRSQINSERERLNAHNPGAVQVVLDRLGTPEAVVGQELYRLGDLRDSGADDGVGAMSMRGSRHATVARQMGFRADATPIPAIRDPSRPPPAAPAPAASPPPTPPAPRVSPEGGPPTLAETAAGGAGAGTATKPAAPADPEEEPLWWRSPPEGDMPERPTPDMYGDGSLHAPAYPIGVASDPSAGWDDTSLTEPTPVLGVFGGPGALRTQLREVFAIALMTVGAIVASTVVVVLGLLVVFTAAAWSLKERRFAAFYIPGTTALAFAIGMWLRATGHLGTDLTRDEAWDRFGELLPAMVRVAAIATSLYLLWRLNRRGLTA</sequence>
<evidence type="ECO:0000313" key="3">
    <source>
        <dbReference type="EMBL" id="OPC82446.1"/>
    </source>
</evidence>
<dbReference type="OrthoDB" id="4350222at2"/>